<dbReference type="GO" id="GO:0006914">
    <property type="term" value="P:autophagy"/>
    <property type="evidence" value="ECO:0007669"/>
    <property type="project" value="UniProtKB-KW"/>
</dbReference>
<dbReference type="GO" id="GO:0016020">
    <property type="term" value="C:membrane"/>
    <property type="evidence" value="ECO:0007669"/>
    <property type="project" value="UniProtKB-SubCell"/>
</dbReference>
<evidence type="ECO:0000256" key="6">
    <source>
        <dbReference type="ARBA" id="ARBA00023212"/>
    </source>
</evidence>
<comment type="caution">
    <text evidence="10">The sequence shown here is derived from an EMBL/GenBank/DDBJ whole genome shotgun (WGS) entry which is preliminary data.</text>
</comment>
<dbReference type="GO" id="GO:0005856">
    <property type="term" value="C:cytoskeleton"/>
    <property type="evidence" value="ECO:0007669"/>
    <property type="project" value="UniProtKB-SubCell"/>
</dbReference>
<keyword evidence="7" id="KW-0449">Lipoprotein</keyword>
<reference evidence="10" key="1">
    <citation type="submission" date="2022-12" db="EMBL/GenBank/DDBJ databases">
        <title>Draft genome assemblies for two species of Escallonia (Escalloniales).</title>
        <authorList>
            <person name="Chanderbali A."/>
            <person name="Dervinis C."/>
            <person name="Anghel I."/>
            <person name="Soltis D."/>
            <person name="Soltis P."/>
            <person name="Zapata F."/>
        </authorList>
    </citation>
    <scope>NUCLEOTIDE SEQUENCE</scope>
    <source>
        <strain evidence="10">UCBG92.1500</strain>
        <tissue evidence="10">Leaf</tissue>
    </source>
</reference>
<accession>A0AA88S8F9</accession>
<evidence type="ECO:0000256" key="8">
    <source>
        <dbReference type="RuleBase" id="RU004384"/>
    </source>
</evidence>
<evidence type="ECO:0000256" key="3">
    <source>
        <dbReference type="ARBA" id="ARBA00007293"/>
    </source>
</evidence>
<gene>
    <name evidence="10" type="ORF">RJ640_013449</name>
</gene>
<feature type="compositionally biased region" description="Basic and acidic residues" evidence="9">
    <location>
        <begin position="28"/>
        <end position="48"/>
    </location>
</feature>
<proteinExistence type="inferred from homology"/>
<comment type="similarity">
    <text evidence="3 8">Belongs to the ATG8 family.</text>
</comment>
<dbReference type="Gene3D" id="3.10.20.90">
    <property type="entry name" value="Phosphatidylinositol 3-kinase Catalytic Subunit, Chain A, domain 1"/>
    <property type="match status" value="1"/>
</dbReference>
<evidence type="ECO:0000313" key="10">
    <source>
        <dbReference type="EMBL" id="KAK2984220.1"/>
    </source>
</evidence>
<feature type="region of interest" description="Disordered" evidence="9">
    <location>
        <begin position="25"/>
        <end position="83"/>
    </location>
</feature>
<keyword evidence="4" id="KW-0833">Ubl conjugation pathway</keyword>
<dbReference type="Proteomes" id="UP001187471">
    <property type="component" value="Unassembled WGS sequence"/>
</dbReference>
<evidence type="ECO:0000313" key="11">
    <source>
        <dbReference type="Proteomes" id="UP001187471"/>
    </source>
</evidence>
<protein>
    <recommendedName>
        <fullName evidence="8">Autophagy-related protein</fullName>
    </recommendedName>
</protein>
<evidence type="ECO:0000256" key="9">
    <source>
        <dbReference type="SAM" id="MobiDB-lite"/>
    </source>
</evidence>
<sequence>MAENDGAPVRNNDMDKNSAEVECQINKENNKQRQSKETEQRIEGKRADFPTLPNTRPGVASPAAPLAVVSPVERRQAESSRIREKYPERVPVIVEKAERSDIPDIDKKKSTWGTADRSVVEEHTWGSKMRPAQRLSSAGGRNACWHGSIADDFAGDAACRLNPELAVPGFERSGSGLKYCYQDYLHQQEL</sequence>
<evidence type="ECO:0000256" key="4">
    <source>
        <dbReference type="ARBA" id="ARBA00022786"/>
    </source>
</evidence>
<organism evidence="10 11">
    <name type="scientific">Escallonia rubra</name>
    <dbReference type="NCBI Taxonomy" id="112253"/>
    <lineage>
        <taxon>Eukaryota</taxon>
        <taxon>Viridiplantae</taxon>
        <taxon>Streptophyta</taxon>
        <taxon>Embryophyta</taxon>
        <taxon>Tracheophyta</taxon>
        <taxon>Spermatophyta</taxon>
        <taxon>Magnoliopsida</taxon>
        <taxon>eudicotyledons</taxon>
        <taxon>Gunneridae</taxon>
        <taxon>Pentapetalae</taxon>
        <taxon>asterids</taxon>
        <taxon>campanulids</taxon>
        <taxon>Escalloniales</taxon>
        <taxon>Escalloniaceae</taxon>
        <taxon>Escallonia</taxon>
    </lineage>
</organism>
<keyword evidence="5" id="KW-0472">Membrane</keyword>
<keyword evidence="6" id="KW-0206">Cytoskeleton</keyword>
<evidence type="ECO:0000256" key="2">
    <source>
        <dbReference type="ARBA" id="ARBA00004370"/>
    </source>
</evidence>
<evidence type="ECO:0000256" key="7">
    <source>
        <dbReference type="ARBA" id="ARBA00023288"/>
    </source>
</evidence>
<feature type="compositionally biased region" description="Basic and acidic residues" evidence="9">
    <location>
        <begin position="72"/>
        <end position="83"/>
    </location>
</feature>
<feature type="compositionally biased region" description="Low complexity" evidence="9">
    <location>
        <begin position="57"/>
        <end position="71"/>
    </location>
</feature>
<dbReference type="InterPro" id="IPR029071">
    <property type="entry name" value="Ubiquitin-like_domsf"/>
</dbReference>
<keyword evidence="8" id="KW-0072">Autophagy</keyword>
<evidence type="ECO:0000256" key="5">
    <source>
        <dbReference type="ARBA" id="ARBA00023136"/>
    </source>
</evidence>
<dbReference type="SUPFAM" id="SSF54236">
    <property type="entry name" value="Ubiquitin-like"/>
    <property type="match status" value="1"/>
</dbReference>
<comment type="subcellular location">
    <subcellularLocation>
        <location evidence="1">Cytoplasm</location>
        <location evidence="1">Cytoskeleton</location>
    </subcellularLocation>
    <subcellularLocation>
        <location evidence="2">Membrane</location>
    </subcellularLocation>
</comment>
<dbReference type="GO" id="GO:0005776">
    <property type="term" value="C:autophagosome"/>
    <property type="evidence" value="ECO:0007669"/>
    <property type="project" value="UniProtKB-ARBA"/>
</dbReference>
<dbReference type="PANTHER" id="PTHR10969">
    <property type="entry name" value="MICROTUBULE-ASSOCIATED PROTEINS 1A/1B LIGHT CHAIN 3-RELATED"/>
    <property type="match status" value="1"/>
</dbReference>
<keyword evidence="6" id="KW-0963">Cytoplasm</keyword>
<keyword evidence="11" id="KW-1185">Reference proteome</keyword>
<dbReference type="AlphaFoldDB" id="A0AA88S8F9"/>
<dbReference type="InterPro" id="IPR004241">
    <property type="entry name" value="Atg8-like"/>
</dbReference>
<dbReference type="Pfam" id="PF02991">
    <property type="entry name" value="ATG8"/>
    <property type="match status" value="1"/>
</dbReference>
<dbReference type="EMBL" id="JAVXUO010001252">
    <property type="protein sequence ID" value="KAK2984220.1"/>
    <property type="molecule type" value="Genomic_DNA"/>
</dbReference>
<evidence type="ECO:0000256" key="1">
    <source>
        <dbReference type="ARBA" id="ARBA00004245"/>
    </source>
</evidence>
<feature type="region of interest" description="Disordered" evidence="9">
    <location>
        <begin position="1"/>
        <end position="20"/>
    </location>
</feature>
<name>A0AA88S8F9_9ASTE</name>